<sequence>MYWLLINEKIDNKRKDNCVKGIIYSSGSKVQDSEKGYGFKFKENGDVKQESIFKFNRVINKKIRAT</sequence>
<reference evidence="1 2" key="1">
    <citation type="submission" date="2016-09" db="EMBL/GenBank/DDBJ databases">
        <title>Genomic Taxonomy of the Vibrionaceae.</title>
        <authorList>
            <person name="Gonzalez-Castillo A."/>
            <person name="Gomez-Gil B."/>
            <person name="Enciso-Ibarra K."/>
        </authorList>
    </citation>
    <scope>NUCLEOTIDE SEQUENCE [LARGE SCALE GENOMIC DNA]</scope>
    <source>
        <strain evidence="1 2">CAIM 703</strain>
    </source>
</reference>
<gene>
    <name evidence="1" type="ORF">BIY22_01100</name>
</gene>
<organism evidence="1 2">
    <name type="scientific">Vibrio panuliri</name>
    <dbReference type="NCBI Taxonomy" id="1381081"/>
    <lineage>
        <taxon>Bacteria</taxon>
        <taxon>Pseudomonadati</taxon>
        <taxon>Pseudomonadota</taxon>
        <taxon>Gammaproteobacteria</taxon>
        <taxon>Vibrionales</taxon>
        <taxon>Vibrionaceae</taxon>
        <taxon>Vibrio</taxon>
    </lineage>
</organism>
<proteinExistence type="predicted"/>
<comment type="caution">
    <text evidence="1">The sequence shown here is derived from an EMBL/GenBank/DDBJ whole genome shotgun (WGS) entry which is preliminary data.</text>
</comment>
<name>A0A1Q9HQI3_9VIBR</name>
<dbReference type="EMBL" id="MJMJ01000001">
    <property type="protein sequence ID" value="OLQ93118.1"/>
    <property type="molecule type" value="Genomic_DNA"/>
</dbReference>
<dbReference type="STRING" id="1381081.BIY22_01100"/>
<evidence type="ECO:0000313" key="1">
    <source>
        <dbReference type="EMBL" id="OLQ93118.1"/>
    </source>
</evidence>
<protein>
    <submittedName>
        <fullName evidence="1">Uncharacterized protein</fullName>
    </submittedName>
</protein>
<dbReference type="Proteomes" id="UP000186313">
    <property type="component" value="Unassembled WGS sequence"/>
</dbReference>
<accession>A0A1Q9HQI3</accession>
<dbReference type="AlphaFoldDB" id="A0A1Q9HQI3"/>
<evidence type="ECO:0000313" key="2">
    <source>
        <dbReference type="Proteomes" id="UP000186313"/>
    </source>
</evidence>